<gene>
    <name evidence="6" type="ORF">GCM10017557_36370</name>
</gene>
<dbReference type="PRINTS" id="PR00032">
    <property type="entry name" value="HTHARAC"/>
</dbReference>
<dbReference type="EMBL" id="AP023440">
    <property type="protein sequence ID" value="BCL28778.1"/>
    <property type="molecule type" value="Genomic_DNA"/>
</dbReference>
<feature type="compositionally biased region" description="Basic residues" evidence="4">
    <location>
        <begin position="322"/>
        <end position="331"/>
    </location>
</feature>
<dbReference type="AlphaFoldDB" id="A0A7G1P047"/>
<dbReference type="Proteomes" id="UP000516444">
    <property type="component" value="Chromosome"/>
</dbReference>
<dbReference type="PROSITE" id="PS00041">
    <property type="entry name" value="HTH_ARAC_FAMILY_1"/>
    <property type="match status" value="1"/>
</dbReference>
<feature type="region of interest" description="Disordered" evidence="4">
    <location>
        <begin position="312"/>
        <end position="331"/>
    </location>
</feature>
<dbReference type="KEGG" id="sgm:GCM10017557_36370"/>
<keyword evidence="7" id="KW-1185">Reference proteome</keyword>
<organism evidence="6 7">
    <name type="scientific">Streptomyces aurantiacus</name>
    <dbReference type="NCBI Taxonomy" id="47760"/>
    <lineage>
        <taxon>Bacteria</taxon>
        <taxon>Bacillati</taxon>
        <taxon>Actinomycetota</taxon>
        <taxon>Actinomycetes</taxon>
        <taxon>Kitasatosporales</taxon>
        <taxon>Streptomycetaceae</taxon>
        <taxon>Streptomyces</taxon>
        <taxon>Streptomyces aurantiacus group</taxon>
    </lineage>
</organism>
<evidence type="ECO:0000256" key="3">
    <source>
        <dbReference type="ARBA" id="ARBA00023163"/>
    </source>
</evidence>
<protein>
    <submittedName>
        <fullName evidence="6">AraC family transcriptional regulator</fullName>
    </submittedName>
</protein>
<dbReference type="Pfam" id="PF12852">
    <property type="entry name" value="Cupin_6"/>
    <property type="match status" value="1"/>
</dbReference>
<dbReference type="SUPFAM" id="SSF46689">
    <property type="entry name" value="Homeodomain-like"/>
    <property type="match status" value="2"/>
</dbReference>
<dbReference type="PANTHER" id="PTHR46796:SF7">
    <property type="entry name" value="ARAC FAMILY TRANSCRIPTIONAL REGULATOR"/>
    <property type="match status" value="1"/>
</dbReference>
<dbReference type="Pfam" id="PF12833">
    <property type="entry name" value="HTH_18"/>
    <property type="match status" value="1"/>
</dbReference>
<dbReference type="GO" id="GO:0003700">
    <property type="term" value="F:DNA-binding transcription factor activity"/>
    <property type="evidence" value="ECO:0007669"/>
    <property type="project" value="InterPro"/>
</dbReference>
<proteinExistence type="predicted"/>
<dbReference type="InterPro" id="IPR032783">
    <property type="entry name" value="AraC_lig"/>
</dbReference>
<dbReference type="InterPro" id="IPR018062">
    <property type="entry name" value="HTH_AraC-typ_CS"/>
</dbReference>
<dbReference type="PROSITE" id="PS01124">
    <property type="entry name" value="HTH_ARAC_FAMILY_2"/>
    <property type="match status" value="1"/>
</dbReference>
<feature type="compositionally biased region" description="Basic and acidic residues" evidence="4">
    <location>
        <begin position="312"/>
        <end position="321"/>
    </location>
</feature>
<evidence type="ECO:0000256" key="4">
    <source>
        <dbReference type="SAM" id="MobiDB-lite"/>
    </source>
</evidence>
<evidence type="ECO:0000313" key="6">
    <source>
        <dbReference type="EMBL" id="BCL28778.1"/>
    </source>
</evidence>
<evidence type="ECO:0000313" key="7">
    <source>
        <dbReference type="Proteomes" id="UP000516444"/>
    </source>
</evidence>
<keyword evidence="3" id="KW-0804">Transcription</keyword>
<dbReference type="InterPro" id="IPR009057">
    <property type="entry name" value="Homeodomain-like_sf"/>
</dbReference>
<evidence type="ECO:0000256" key="1">
    <source>
        <dbReference type="ARBA" id="ARBA00023015"/>
    </source>
</evidence>
<accession>A0A7G1P047</accession>
<feature type="domain" description="HTH araC/xylS-type" evidence="5">
    <location>
        <begin position="205"/>
        <end position="303"/>
    </location>
</feature>
<dbReference type="InterPro" id="IPR018060">
    <property type="entry name" value="HTH_AraC"/>
</dbReference>
<dbReference type="PANTHER" id="PTHR46796">
    <property type="entry name" value="HTH-TYPE TRANSCRIPTIONAL ACTIVATOR RHAS-RELATED"/>
    <property type="match status" value="1"/>
</dbReference>
<name>A0A7G1P047_9ACTN</name>
<dbReference type="GO" id="GO:0043565">
    <property type="term" value="F:sequence-specific DNA binding"/>
    <property type="evidence" value="ECO:0007669"/>
    <property type="project" value="InterPro"/>
</dbReference>
<sequence length="331" mass="36130">MTGDLLSEVFDVVEIRGLVSGGFTARRPWVARSALTEPLKFIAMARGRARLATDGIGAPLDLQPGDIAILNGRSWLELRGGTGEGPPREIEVPVGYSSFHDAAADLTDADDIVLGGHIDLNPAGEALLLEALPPVGHVRASAAAAPRLCSSLDRILDEVTGNLMGSAFAIRQHGQLLLLDMLRAYVDQAELPPGRLRLLADERLRPALDLMHAEPGKPWRLAELARAASMSRTTFAARFRLVAGIPPLTYLSRWRMLLAQRALREGDDRISSLASVLGYASESAFSTAFKREVGESPRYYRYQYRHQMRDEAEAHAGDQRSGHRPARQLGV</sequence>
<dbReference type="OrthoDB" id="241790at2"/>
<evidence type="ECO:0000256" key="2">
    <source>
        <dbReference type="ARBA" id="ARBA00023125"/>
    </source>
</evidence>
<keyword evidence="2" id="KW-0238">DNA-binding</keyword>
<reference evidence="6 7" key="1">
    <citation type="journal article" date="2014" name="Int. J. Syst. Evol. Microbiol.">
        <title>Complete genome sequence of Corynebacterium casei LMG S-19264T (=DSM 44701T), isolated from a smear-ripened cheese.</title>
        <authorList>
            <consortium name="US DOE Joint Genome Institute (JGI-PGF)"/>
            <person name="Walter F."/>
            <person name="Albersmeier A."/>
            <person name="Kalinowski J."/>
            <person name="Ruckert C."/>
        </authorList>
    </citation>
    <scope>NUCLEOTIDE SEQUENCE [LARGE SCALE GENOMIC DNA]</scope>
    <source>
        <strain evidence="6 7">JCM 4677</strain>
    </source>
</reference>
<keyword evidence="1" id="KW-0805">Transcription regulation</keyword>
<evidence type="ECO:0000259" key="5">
    <source>
        <dbReference type="PROSITE" id="PS01124"/>
    </source>
</evidence>
<dbReference type="InterPro" id="IPR020449">
    <property type="entry name" value="Tscrpt_reg_AraC-type_HTH"/>
</dbReference>
<dbReference type="SMART" id="SM00342">
    <property type="entry name" value="HTH_ARAC"/>
    <property type="match status" value="1"/>
</dbReference>
<dbReference type="Gene3D" id="1.10.10.60">
    <property type="entry name" value="Homeodomain-like"/>
    <property type="match status" value="2"/>
</dbReference>
<dbReference type="RefSeq" id="WP_063792904.1">
    <property type="nucleotide sequence ID" value="NZ_AP023440.1"/>
</dbReference>
<dbReference type="InterPro" id="IPR050204">
    <property type="entry name" value="AraC_XylS_family_regulators"/>
</dbReference>